<dbReference type="Gene3D" id="3.40.50.300">
    <property type="entry name" value="P-loop containing nucleotide triphosphate hydrolases"/>
    <property type="match status" value="1"/>
</dbReference>
<dbReference type="OrthoDB" id="9803970at2"/>
<dbReference type="Proteomes" id="UP000192790">
    <property type="component" value="Unassembled WGS sequence"/>
</dbReference>
<dbReference type="PROSITE" id="PS00688">
    <property type="entry name" value="SIGMA54_INTERACT_3"/>
    <property type="match status" value="1"/>
</dbReference>
<keyword evidence="1" id="KW-0547">Nucleotide-binding</keyword>
<dbReference type="InterPro" id="IPR013767">
    <property type="entry name" value="PAS_fold"/>
</dbReference>
<dbReference type="PROSITE" id="PS50112">
    <property type="entry name" value="PAS"/>
    <property type="match status" value="1"/>
</dbReference>
<organism evidence="10 11">
    <name type="scientific">Papillibacter cinnamivorans DSM 12816</name>
    <dbReference type="NCBI Taxonomy" id="1122930"/>
    <lineage>
        <taxon>Bacteria</taxon>
        <taxon>Bacillati</taxon>
        <taxon>Bacillota</taxon>
        <taxon>Clostridia</taxon>
        <taxon>Eubacteriales</taxon>
        <taxon>Oscillospiraceae</taxon>
        <taxon>Papillibacter</taxon>
    </lineage>
</organism>
<dbReference type="SUPFAM" id="SSF55785">
    <property type="entry name" value="PYP-like sensor domain (PAS domain)"/>
    <property type="match status" value="1"/>
</dbReference>
<accession>A0A1W2C9K0</accession>
<dbReference type="RefSeq" id="WP_084235323.1">
    <property type="nucleotide sequence ID" value="NZ_FWXW01000008.1"/>
</dbReference>
<dbReference type="InterPro" id="IPR003593">
    <property type="entry name" value="AAA+_ATPase"/>
</dbReference>
<dbReference type="SUPFAM" id="SSF52540">
    <property type="entry name" value="P-loop containing nucleoside triphosphate hydrolases"/>
    <property type="match status" value="1"/>
</dbReference>
<dbReference type="PROSITE" id="PS50045">
    <property type="entry name" value="SIGMA54_INTERACT_4"/>
    <property type="match status" value="1"/>
</dbReference>
<dbReference type="GO" id="GO:0006355">
    <property type="term" value="P:regulation of DNA-templated transcription"/>
    <property type="evidence" value="ECO:0007669"/>
    <property type="project" value="InterPro"/>
</dbReference>
<dbReference type="SUPFAM" id="SSF46689">
    <property type="entry name" value="Homeodomain-like"/>
    <property type="match status" value="1"/>
</dbReference>
<dbReference type="SMART" id="SM00091">
    <property type="entry name" value="PAS"/>
    <property type="match status" value="1"/>
</dbReference>
<dbReference type="SMART" id="SM00382">
    <property type="entry name" value="AAA"/>
    <property type="match status" value="1"/>
</dbReference>
<dbReference type="FunFam" id="3.40.50.300:FF:000006">
    <property type="entry name" value="DNA-binding transcriptional regulator NtrC"/>
    <property type="match status" value="1"/>
</dbReference>
<evidence type="ECO:0000256" key="2">
    <source>
        <dbReference type="ARBA" id="ARBA00022797"/>
    </source>
</evidence>
<sequence>MDSKFYETMLDNFIDGVYVLDEKGDYIFVNSTYVKMTGISKTKIMQYNVYDLVKEGFIKSSISDIVYKQKKRVIMFQDVDGIKRRYRQLIISTPIFDGNGNVKNILAICRDVATINDPLQEAARHDVINCVSMPHMEERPSDTVISRSSEMRRLMEMVDRIAKVDSAVLITGETGTGKEVIANYIHEHSLRNKNKLVIINCASLPENLLEAELFGFEKGAFTGAVAEKQGLIEEADKGTLFLDEINSMPLNLQGKLLRALETRQIQRLGSNRHHLVDFRLITATNQDLIAAINEGSFRSDLYYRLNVIPIVLPPLRNRREDIVPLASLFLRRYCDKYNKKKTLSPNTLTYMTRYNWPGNVRELKNFVERAVVMSFDETIEISNIGDITAEFAPDYALGWQDEPEESEAVNEEYDMLLEKKTSLREYLARCEKNYVEYALHKYGNTYKAAEVLQTSQSSIVRRKGKYRIRY</sequence>
<dbReference type="PROSITE" id="PS00675">
    <property type="entry name" value="SIGMA54_INTERACT_1"/>
    <property type="match status" value="1"/>
</dbReference>
<dbReference type="CDD" id="cd00130">
    <property type="entry name" value="PAS"/>
    <property type="match status" value="1"/>
</dbReference>
<dbReference type="InterPro" id="IPR009057">
    <property type="entry name" value="Homeodomain-like_sf"/>
</dbReference>
<dbReference type="PANTHER" id="PTHR32071">
    <property type="entry name" value="TRANSCRIPTIONAL REGULATORY PROTEIN"/>
    <property type="match status" value="1"/>
</dbReference>
<dbReference type="GO" id="GO:0005524">
    <property type="term" value="F:ATP binding"/>
    <property type="evidence" value="ECO:0007669"/>
    <property type="project" value="UniProtKB-KW"/>
</dbReference>
<dbReference type="InterPro" id="IPR058031">
    <property type="entry name" value="AAA_lid_NorR"/>
</dbReference>
<dbReference type="AlphaFoldDB" id="A0A1W2C9K0"/>
<keyword evidence="11" id="KW-1185">Reference proteome</keyword>
<evidence type="ECO:0000256" key="1">
    <source>
        <dbReference type="ARBA" id="ARBA00022741"/>
    </source>
</evidence>
<evidence type="ECO:0000256" key="7">
    <source>
        <dbReference type="ARBA" id="ARBA00029500"/>
    </source>
</evidence>
<gene>
    <name evidence="10" type="ORF">SAMN02745168_2649</name>
</gene>
<evidence type="ECO:0000313" key="11">
    <source>
        <dbReference type="Proteomes" id="UP000192790"/>
    </source>
</evidence>
<dbReference type="Gene3D" id="1.10.10.60">
    <property type="entry name" value="Homeodomain-like"/>
    <property type="match status" value="1"/>
</dbReference>
<feature type="domain" description="Sigma-54 factor interaction" evidence="8">
    <location>
        <begin position="144"/>
        <end position="372"/>
    </location>
</feature>
<dbReference type="Pfam" id="PF18024">
    <property type="entry name" value="HTH_50"/>
    <property type="match status" value="1"/>
</dbReference>
<dbReference type="InterPro" id="IPR002078">
    <property type="entry name" value="Sigma_54_int"/>
</dbReference>
<dbReference type="STRING" id="1122930.SAMN02745168_2649"/>
<keyword evidence="3" id="KW-0067">ATP-binding</keyword>
<keyword evidence="5" id="KW-0238">DNA-binding</keyword>
<dbReference type="InterPro" id="IPR030828">
    <property type="entry name" value="HTH_TyrR"/>
</dbReference>
<reference evidence="10 11" key="1">
    <citation type="submission" date="2017-04" db="EMBL/GenBank/DDBJ databases">
        <authorList>
            <person name="Afonso C.L."/>
            <person name="Miller P.J."/>
            <person name="Scott M.A."/>
            <person name="Spackman E."/>
            <person name="Goraichik I."/>
            <person name="Dimitrov K.M."/>
            <person name="Suarez D.L."/>
            <person name="Swayne D.E."/>
        </authorList>
    </citation>
    <scope>NUCLEOTIDE SEQUENCE [LARGE SCALE GENOMIC DNA]</scope>
    <source>
        <strain evidence="10 11">DSM 12816</strain>
    </source>
</reference>
<dbReference type="Gene3D" id="1.10.8.60">
    <property type="match status" value="1"/>
</dbReference>
<dbReference type="Pfam" id="PF00989">
    <property type="entry name" value="PAS"/>
    <property type="match status" value="1"/>
</dbReference>
<keyword evidence="6" id="KW-0804">Transcription</keyword>
<evidence type="ECO:0000256" key="4">
    <source>
        <dbReference type="ARBA" id="ARBA00023015"/>
    </source>
</evidence>
<evidence type="ECO:0000256" key="5">
    <source>
        <dbReference type="ARBA" id="ARBA00023125"/>
    </source>
</evidence>
<dbReference type="InterPro" id="IPR027417">
    <property type="entry name" value="P-loop_NTPase"/>
</dbReference>
<evidence type="ECO:0000256" key="3">
    <source>
        <dbReference type="ARBA" id="ARBA00022840"/>
    </source>
</evidence>
<dbReference type="InterPro" id="IPR025943">
    <property type="entry name" value="Sigma_54_int_dom_ATP-bd_2"/>
</dbReference>
<proteinExistence type="predicted"/>
<evidence type="ECO:0000256" key="6">
    <source>
        <dbReference type="ARBA" id="ARBA00023163"/>
    </source>
</evidence>
<evidence type="ECO:0000313" key="10">
    <source>
        <dbReference type="EMBL" id="SMC81840.1"/>
    </source>
</evidence>
<evidence type="ECO:0000259" key="9">
    <source>
        <dbReference type="PROSITE" id="PS50112"/>
    </source>
</evidence>
<dbReference type="InterPro" id="IPR025944">
    <property type="entry name" value="Sigma_54_int_dom_CS"/>
</dbReference>
<dbReference type="PROSITE" id="PS00676">
    <property type="entry name" value="SIGMA54_INTERACT_2"/>
    <property type="match status" value="1"/>
</dbReference>
<dbReference type="InterPro" id="IPR025662">
    <property type="entry name" value="Sigma_54_int_dom_ATP-bd_1"/>
</dbReference>
<protein>
    <recommendedName>
        <fullName evidence="7">HTH-type transcriptional regulatory protein TyrR</fullName>
    </recommendedName>
</protein>
<dbReference type="PANTHER" id="PTHR32071:SF121">
    <property type="entry name" value="SIGMA L-DEPENDENT TRANSCRIPTIONAL REGULATOR YQIR-RELATED"/>
    <property type="match status" value="1"/>
</dbReference>
<dbReference type="Gene3D" id="3.30.450.20">
    <property type="entry name" value="PAS domain"/>
    <property type="match status" value="1"/>
</dbReference>
<name>A0A1W2C9K0_9FIRM</name>
<dbReference type="GO" id="GO:0003677">
    <property type="term" value="F:DNA binding"/>
    <property type="evidence" value="ECO:0007669"/>
    <property type="project" value="UniProtKB-KW"/>
</dbReference>
<dbReference type="EMBL" id="FWXW01000008">
    <property type="protein sequence ID" value="SMC81840.1"/>
    <property type="molecule type" value="Genomic_DNA"/>
</dbReference>
<dbReference type="CDD" id="cd00009">
    <property type="entry name" value="AAA"/>
    <property type="match status" value="1"/>
</dbReference>
<keyword evidence="2" id="KW-0058">Aromatic hydrocarbons catabolism</keyword>
<dbReference type="Pfam" id="PF00158">
    <property type="entry name" value="Sigma54_activat"/>
    <property type="match status" value="1"/>
</dbReference>
<feature type="domain" description="PAS" evidence="9">
    <location>
        <begin position="2"/>
        <end position="53"/>
    </location>
</feature>
<dbReference type="InterPro" id="IPR000014">
    <property type="entry name" value="PAS"/>
</dbReference>
<evidence type="ECO:0000259" key="8">
    <source>
        <dbReference type="PROSITE" id="PS50045"/>
    </source>
</evidence>
<dbReference type="Pfam" id="PF25601">
    <property type="entry name" value="AAA_lid_14"/>
    <property type="match status" value="1"/>
</dbReference>
<keyword evidence="4" id="KW-0805">Transcription regulation</keyword>
<dbReference type="NCBIfam" id="TIGR00229">
    <property type="entry name" value="sensory_box"/>
    <property type="match status" value="1"/>
</dbReference>
<dbReference type="InterPro" id="IPR035965">
    <property type="entry name" value="PAS-like_dom_sf"/>
</dbReference>